<dbReference type="EMBL" id="CSBK01000919">
    <property type="protein sequence ID" value="COY09430.1"/>
    <property type="molecule type" value="Genomic_DNA"/>
</dbReference>
<gene>
    <name evidence="1" type="ORF">ERS007739_02114</name>
</gene>
<accession>A0A916LCL8</accession>
<dbReference type="AlphaFoldDB" id="A0A916LCL8"/>
<organism evidence="1 2">
    <name type="scientific">Mycobacterium tuberculosis</name>
    <dbReference type="NCBI Taxonomy" id="1773"/>
    <lineage>
        <taxon>Bacteria</taxon>
        <taxon>Bacillati</taxon>
        <taxon>Actinomycetota</taxon>
        <taxon>Actinomycetes</taxon>
        <taxon>Mycobacteriales</taxon>
        <taxon>Mycobacteriaceae</taxon>
        <taxon>Mycobacterium</taxon>
        <taxon>Mycobacterium tuberculosis complex</taxon>
    </lineage>
</organism>
<evidence type="ECO:0000313" key="2">
    <source>
        <dbReference type="Proteomes" id="UP000039021"/>
    </source>
</evidence>
<comment type="caution">
    <text evidence="1">The sequence shown here is derived from an EMBL/GenBank/DDBJ whole genome shotgun (WGS) entry which is preliminary data.</text>
</comment>
<name>A0A916LCL8_MYCTX</name>
<sequence>MTILAGVGEKLSNRIGMADYQVAKWGRHQDQPERGGPKLQL</sequence>
<dbReference type="Proteomes" id="UP000039021">
    <property type="component" value="Unassembled WGS sequence"/>
</dbReference>
<proteinExistence type="predicted"/>
<evidence type="ECO:0000313" key="1">
    <source>
        <dbReference type="EMBL" id="COY09430.1"/>
    </source>
</evidence>
<reference evidence="2" key="1">
    <citation type="submission" date="2015-03" db="EMBL/GenBank/DDBJ databases">
        <authorList>
            <consortium name="Pathogen Informatics"/>
        </authorList>
    </citation>
    <scope>NUCLEOTIDE SEQUENCE [LARGE SCALE GENOMIC DNA]</scope>
    <source>
        <strain evidence="2">N09902308</strain>
    </source>
</reference>
<protein>
    <submittedName>
        <fullName evidence="1">Uncharacterized protein</fullName>
    </submittedName>
</protein>